<dbReference type="OrthoDB" id="8233587at2"/>
<protein>
    <submittedName>
        <fullName evidence="7">Peptide/bleomycin uptake transporter</fullName>
    </submittedName>
</protein>
<dbReference type="GO" id="GO:0005886">
    <property type="term" value="C:plasma membrane"/>
    <property type="evidence" value="ECO:0007669"/>
    <property type="project" value="UniProtKB-SubCell"/>
</dbReference>
<dbReference type="InterPro" id="IPR036640">
    <property type="entry name" value="ABC1_TM_sf"/>
</dbReference>
<evidence type="ECO:0000256" key="3">
    <source>
        <dbReference type="ARBA" id="ARBA00022692"/>
    </source>
</evidence>
<evidence type="ECO:0000313" key="7">
    <source>
        <dbReference type="EMBL" id="SOC42134.1"/>
    </source>
</evidence>
<evidence type="ECO:0000256" key="4">
    <source>
        <dbReference type="ARBA" id="ARBA00022989"/>
    </source>
</evidence>
<feature type="transmembrane region" description="Helical" evidence="6">
    <location>
        <begin position="210"/>
        <end position="229"/>
    </location>
</feature>
<dbReference type="InterPro" id="IPR009248">
    <property type="entry name" value="SbmA_BacA"/>
</dbReference>
<feature type="transmembrane region" description="Helical" evidence="6">
    <location>
        <begin position="62"/>
        <end position="82"/>
    </location>
</feature>
<gene>
    <name evidence="7" type="ORF">SAMN05892877_109219</name>
</gene>
<organism evidence="7 8">
    <name type="scientific">Rhizobium subbaraonis</name>
    <dbReference type="NCBI Taxonomy" id="908946"/>
    <lineage>
        <taxon>Bacteria</taxon>
        <taxon>Pseudomonadati</taxon>
        <taxon>Pseudomonadota</taxon>
        <taxon>Alphaproteobacteria</taxon>
        <taxon>Hyphomicrobiales</taxon>
        <taxon>Rhizobiaceae</taxon>
        <taxon>Rhizobium/Agrobacterium group</taxon>
        <taxon>Rhizobium</taxon>
    </lineage>
</organism>
<keyword evidence="4 6" id="KW-1133">Transmembrane helix</keyword>
<evidence type="ECO:0000256" key="1">
    <source>
        <dbReference type="ARBA" id="ARBA00004651"/>
    </source>
</evidence>
<dbReference type="GO" id="GO:1904680">
    <property type="term" value="F:peptide transmembrane transporter activity"/>
    <property type="evidence" value="ECO:0007669"/>
    <property type="project" value="InterPro"/>
</dbReference>
<dbReference type="EMBL" id="OBQD01000009">
    <property type="protein sequence ID" value="SOC42134.1"/>
    <property type="molecule type" value="Genomic_DNA"/>
</dbReference>
<dbReference type="Pfam" id="PF05992">
    <property type="entry name" value="SbmA_BacA"/>
    <property type="match status" value="1"/>
</dbReference>
<keyword evidence="5 6" id="KW-0472">Membrane</keyword>
<feature type="transmembrane region" description="Helical" evidence="6">
    <location>
        <begin position="337"/>
        <end position="358"/>
    </location>
</feature>
<dbReference type="GO" id="GO:0015833">
    <property type="term" value="P:peptide transport"/>
    <property type="evidence" value="ECO:0007669"/>
    <property type="project" value="InterPro"/>
</dbReference>
<accession>A0A285UJP1</accession>
<keyword evidence="3 6" id="KW-0812">Transmembrane</keyword>
<dbReference type="NCBIfam" id="NF009036">
    <property type="entry name" value="PRK12369.1"/>
    <property type="match status" value="1"/>
</dbReference>
<evidence type="ECO:0000313" key="8">
    <source>
        <dbReference type="Proteomes" id="UP000219167"/>
    </source>
</evidence>
<keyword evidence="2" id="KW-0813">Transport</keyword>
<feature type="transmembrane region" description="Helical" evidence="6">
    <location>
        <begin position="89"/>
        <end position="116"/>
    </location>
</feature>
<dbReference type="Proteomes" id="UP000219167">
    <property type="component" value="Unassembled WGS sequence"/>
</dbReference>
<feature type="transmembrane region" description="Helical" evidence="6">
    <location>
        <begin position="249"/>
        <end position="270"/>
    </location>
</feature>
<evidence type="ECO:0000256" key="6">
    <source>
        <dbReference type="SAM" id="Phobius"/>
    </source>
</evidence>
<feature type="transmembrane region" description="Helical" evidence="6">
    <location>
        <begin position="314"/>
        <end position="331"/>
    </location>
</feature>
<dbReference type="InterPro" id="IPR050835">
    <property type="entry name" value="ABC_transporter_sub-D"/>
</dbReference>
<feature type="transmembrane region" description="Helical" evidence="6">
    <location>
        <begin position="139"/>
        <end position="163"/>
    </location>
</feature>
<dbReference type="PANTHER" id="PTHR11384">
    <property type="entry name" value="ATP-BINDING CASSETTE, SUB-FAMILY D MEMBER"/>
    <property type="match status" value="1"/>
</dbReference>
<comment type="subcellular location">
    <subcellularLocation>
        <location evidence="1">Cell membrane</location>
        <topology evidence="1">Multi-pass membrane protein</topology>
    </subcellularLocation>
</comment>
<reference evidence="7 8" key="1">
    <citation type="submission" date="2017-08" db="EMBL/GenBank/DDBJ databases">
        <authorList>
            <person name="de Groot N.N."/>
        </authorList>
    </citation>
    <scope>NUCLEOTIDE SEQUENCE [LARGE SCALE GENOMIC DNA]</scope>
    <source>
        <strain evidence="7 8">JC85</strain>
    </source>
</reference>
<sequence length="425" mass="48499">MFVSFFPHPKLFFPSVIAWSALAMIIWYAGGEQLGAFFGLPPLQPGEEAVIGVSVFWSPPFIWFYLYYTLMVGVFAAFWFTFSPHPWQLWSVLGSALIIFNTYFSVQVSVAINAWYGPFYDMIQRGLARTDPIPTETDLFVGMIGFAGIAFVAITIGTLNLFFVSHYVFRWRTAMNDFYMSHWDKLRHIEGASQRVQDDTMRFSRTVEGLGVSLVSSIMTLVAFLPVLFKFSTTVTVLPFVGEVPHALVWAAICWSLFGTVFLAVVGIKLPGLEFRNQRVEAAYRKELVYGEDHADRAQPPTVQQLFANVRKNYFRLYFHYLYFNVARIFYLQADNLFGTFVLVPSIVAGKLTLGVMSQIQNVFGQVRESFQYLVNSWTTIVELLSIYKRLKAFEAVIQDEPLPEIDQRYLERKEDGDALAANSP</sequence>
<keyword evidence="8" id="KW-1185">Reference proteome</keyword>
<evidence type="ECO:0000256" key="2">
    <source>
        <dbReference type="ARBA" id="ARBA00022448"/>
    </source>
</evidence>
<dbReference type="GO" id="GO:0005524">
    <property type="term" value="F:ATP binding"/>
    <property type="evidence" value="ECO:0007669"/>
    <property type="project" value="InterPro"/>
</dbReference>
<dbReference type="NCBIfam" id="NF008306">
    <property type="entry name" value="PRK11098.1"/>
    <property type="match status" value="1"/>
</dbReference>
<name>A0A285UJP1_9HYPH</name>
<feature type="transmembrane region" description="Helical" evidence="6">
    <location>
        <begin position="12"/>
        <end position="30"/>
    </location>
</feature>
<proteinExistence type="predicted"/>
<dbReference type="PANTHER" id="PTHR11384:SF59">
    <property type="entry name" value="LYSOSOMAL COBALAMIN TRANSPORTER ABCD4"/>
    <property type="match status" value="1"/>
</dbReference>
<dbReference type="RefSeq" id="WP_097140803.1">
    <property type="nucleotide sequence ID" value="NZ_OBQD01000009.1"/>
</dbReference>
<evidence type="ECO:0000256" key="5">
    <source>
        <dbReference type="ARBA" id="ARBA00023136"/>
    </source>
</evidence>
<dbReference type="SUPFAM" id="SSF90123">
    <property type="entry name" value="ABC transporter transmembrane region"/>
    <property type="match status" value="1"/>
</dbReference>
<dbReference type="AlphaFoldDB" id="A0A285UJP1"/>